<proteinExistence type="predicted"/>
<dbReference type="InterPro" id="IPR003795">
    <property type="entry name" value="DUF192"/>
</dbReference>
<accession>A0A937HYI9</accession>
<dbReference type="InterPro" id="IPR038695">
    <property type="entry name" value="Saro_0823-like_sf"/>
</dbReference>
<dbReference type="Gene3D" id="2.60.120.1140">
    <property type="entry name" value="Protein of unknown function DUF192"/>
    <property type="match status" value="1"/>
</dbReference>
<dbReference type="Proteomes" id="UP000744438">
    <property type="component" value="Unassembled WGS sequence"/>
</dbReference>
<dbReference type="PANTHER" id="PTHR37953:SF1">
    <property type="entry name" value="UPF0127 PROTEIN MJ1496"/>
    <property type="match status" value="1"/>
</dbReference>
<organism evidence="1 2">
    <name type="scientific">SAR86 cluster bacterium</name>
    <dbReference type="NCBI Taxonomy" id="2030880"/>
    <lineage>
        <taxon>Bacteria</taxon>
        <taxon>Pseudomonadati</taxon>
        <taxon>Pseudomonadota</taxon>
        <taxon>Gammaproteobacteria</taxon>
        <taxon>SAR86 cluster</taxon>
    </lineage>
</organism>
<name>A0A937HYI9_9GAMM</name>
<dbReference type="EMBL" id="JADHQC010000004">
    <property type="protein sequence ID" value="MBL6811521.1"/>
    <property type="molecule type" value="Genomic_DNA"/>
</dbReference>
<evidence type="ECO:0000313" key="1">
    <source>
        <dbReference type="EMBL" id="MBL6811521.1"/>
    </source>
</evidence>
<sequence>MIKLFFLLLLTPLLASSDKQCSSISIEKVNLCVELAISQREKSKGLMYRKDLSNSDGMLFIWKNEGKRCMWMKNTYIPLDLGFFREDMTLIEVKELSPRSLKSVCSSEPAKYALELPKGSFSSHNLKNNSKLILN</sequence>
<reference evidence="1" key="1">
    <citation type="submission" date="2020-10" db="EMBL/GenBank/DDBJ databases">
        <title>Microbiome of the Black Sea water column analyzed by genome centric metagenomics.</title>
        <authorList>
            <person name="Cabello-Yeves P.J."/>
            <person name="Callieri C."/>
            <person name="Picazo A."/>
            <person name="Mehrshad M."/>
            <person name="Haro-Moreno J.M."/>
            <person name="Roda-Garcia J."/>
            <person name="Dzembekova N."/>
            <person name="Slabakova V."/>
            <person name="Slabakova N."/>
            <person name="Moncheva S."/>
            <person name="Rodriguez-Valera F."/>
        </authorList>
    </citation>
    <scope>NUCLEOTIDE SEQUENCE</scope>
    <source>
        <strain evidence="1">BS307-5m-G49</strain>
    </source>
</reference>
<evidence type="ECO:0000313" key="2">
    <source>
        <dbReference type="Proteomes" id="UP000744438"/>
    </source>
</evidence>
<comment type="caution">
    <text evidence="1">The sequence shown here is derived from an EMBL/GenBank/DDBJ whole genome shotgun (WGS) entry which is preliminary data.</text>
</comment>
<dbReference type="Pfam" id="PF02643">
    <property type="entry name" value="DUF192"/>
    <property type="match status" value="1"/>
</dbReference>
<dbReference type="AlphaFoldDB" id="A0A937HYI9"/>
<gene>
    <name evidence="1" type="ORF">ISQ63_01400</name>
</gene>
<protein>
    <submittedName>
        <fullName evidence="1">DUF192 domain-containing protein</fullName>
    </submittedName>
</protein>
<dbReference type="PANTHER" id="PTHR37953">
    <property type="entry name" value="UPF0127 PROTEIN MJ1496"/>
    <property type="match status" value="1"/>
</dbReference>